<feature type="domain" description="F-box" evidence="1">
    <location>
        <begin position="19"/>
        <end position="70"/>
    </location>
</feature>
<protein>
    <recommendedName>
        <fullName evidence="1">F-box domain-containing protein</fullName>
    </recommendedName>
</protein>
<evidence type="ECO:0000313" key="3">
    <source>
        <dbReference type="Proteomes" id="UP000218334"/>
    </source>
</evidence>
<dbReference type="InterPro" id="IPR001810">
    <property type="entry name" value="F-box_dom"/>
</dbReference>
<dbReference type="AlphaFoldDB" id="A0A2H3B0Y7"/>
<sequence length="551" mass="61988">MASDNETASSDQLRPEAPIDVLPVEILLEIFTLGANSSSNTSFSFLVSTICRSWRSLAIGEPRLWTNLTLTTTTAVEPLPIPTDSSFLVSLVFPREALIVERSADTDIGFYIGHKYPEEYEMERHPLTEDHFFVLSHLLADQAHRIRSLRVTTLDWPEIYHLCTKLRGIPMPRLETYYLKALCSDVTVRMVTFGEPTQPVQLLEYAQDDDALPMTSQDLRICGGLLYPALKDVCCSGIPMDWGRFCASNLRLLSLQNQPLEARPSMEILRGIISNSKDTLEHLLLTYVVGLDEELGDPPLSESRLMLTHVKHLKLLYIDPREAQQILRAIDFPALCKLTIKSHDEDDDSSAVLVDVLKYVRVEELFDVMLAGISLPPEDFPEQKLNGAAQESLPLILQFLHRLTRGNLFQLVLEYCCDDFLKFMNYGNEFGGGKLNLSGLNTLIVKAGTEDSSIRVMSFIRDRLELGTVDGVYAGPAMEHLIITVKPNVEEEAESLGDLKLAKDLRFFFCNILIDEVREVISGTDRNSVASMVQDTVLRRKILLALRNTPK</sequence>
<evidence type="ECO:0000313" key="2">
    <source>
        <dbReference type="EMBL" id="PBK60732.1"/>
    </source>
</evidence>
<evidence type="ECO:0000259" key="1">
    <source>
        <dbReference type="Pfam" id="PF12937"/>
    </source>
</evidence>
<accession>A0A2H3B0Y7</accession>
<organism evidence="2 3">
    <name type="scientific">Armillaria solidipes</name>
    <dbReference type="NCBI Taxonomy" id="1076256"/>
    <lineage>
        <taxon>Eukaryota</taxon>
        <taxon>Fungi</taxon>
        <taxon>Dikarya</taxon>
        <taxon>Basidiomycota</taxon>
        <taxon>Agaricomycotina</taxon>
        <taxon>Agaricomycetes</taxon>
        <taxon>Agaricomycetidae</taxon>
        <taxon>Agaricales</taxon>
        <taxon>Marasmiineae</taxon>
        <taxon>Physalacriaceae</taxon>
        <taxon>Armillaria</taxon>
    </lineage>
</organism>
<dbReference type="Proteomes" id="UP000218334">
    <property type="component" value="Unassembled WGS sequence"/>
</dbReference>
<dbReference type="Pfam" id="PF12937">
    <property type="entry name" value="F-box-like"/>
    <property type="match status" value="1"/>
</dbReference>
<dbReference type="SUPFAM" id="SSF81383">
    <property type="entry name" value="F-box domain"/>
    <property type="match status" value="1"/>
</dbReference>
<dbReference type="InterPro" id="IPR036047">
    <property type="entry name" value="F-box-like_dom_sf"/>
</dbReference>
<gene>
    <name evidence="2" type="ORF">ARMSODRAFT_1066325</name>
</gene>
<name>A0A2H3B0Y7_9AGAR</name>
<keyword evidence="3" id="KW-1185">Reference proteome</keyword>
<dbReference type="EMBL" id="KZ293483">
    <property type="protein sequence ID" value="PBK60732.1"/>
    <property type="molecule type" value="Genomic_DNA"/>
</dbReference>
<dbReference type="Gene3D" id="1.20.1280.50">
    <property type="match status" value="1"/>
</dbReference>
<dbReference type="STRING" id="1076256.A0A2H3B0Y7"/>
<proteinExistence type="predicted"/>
<reference evidence="3" key="1">
    <citation type="journal article" date="2017" name="Nat. Ecol. Evol.">
        <title>Genome expansion and lineage-specific genetic innovations in the forest pathogenic fungi Armillaria.</title>
        <authorList>
            <person name="Sipos G."/>
            <person name="Prasanna A.N."/>
            <person name="Walter M.C."/>
            <person name="O'Connor E."/>
            <person name="Balint B."/>
            <person name="Krizsan K."/>
            <person name="Kiss B."/>
            <person name="Hess J."/>
            <person name="Varga T."/>
            <person name="Slot J."/>
            <person name="Riley R."/>
            <person name="Boka B."/>
            <person name="Rigling D."/>
            <person name="Barry K."/>
            <person name="Lee J."/>
            <person name="Mihaltcheva S."/>
            <person name="LaButti K."/>
            <person name="Lipzen A."/>
            <person name="Waldron R."/>
            <person name="Moloney N.M."/>
            <person name="Sperisen C."/>
            <person name="Kredics L."/>
            <person name="Vagvoelgyi C."/>
            <person name="Patrignani A."/>
            <person name="Fitzpatrick D."/>
            <person name="Nagy I."/>
            <person name="Doyle S."/>
            <person name="Anderson J.B."/>
            <person name="Grigoriev I.V."/>
            <person name="Gueldener U."/>
            <person name="Muensterkoetter M."/>
            <person name="Nagy L.G."/>
        </authorList>
    </citation>
    <scope>NUCLEOTIDE SEQUENCE [LARGE SCALE GENOMIC DNA]</scope>
    <source>
        <strain evidence="3">28-4</strain>
    </source>
</reference>